<feature type="compositionally biased region" description="Polar residues" evidence="9">
    <location>
        <begin position="928"/>
        <end position="975"/>
    </location>
</feature>
<feature type="compositionally biased region" description="Basic and acidic residues" evidence="9">
    <location>
        <begin position="1339"/>
        <end position="1383"/>
    </location>
</feature>
<feature type="compositionally biased region" description="Basic and acidic residues" evidence="9">
    <location>
        <begin position="657"/>
        <end position="689"/>
    </location>
</feature>
<feature type="region of interest" description="Disordered" evidence="9">
    <location>
        <begin position="1161"/>
        <end position="1238"/>
    </location>
</feature>
<feature type="compositionally biased region" description="Basic and acidic residues" evidence="9">
    <location>
        <begin position="2147"/>
        <end position="2157"/>
    </location>
</feature>
<evidence type="ECO:0000256" key="9">
    <source>
        <dbReference type="SAM" id="MobiDB-lite"/>
    </source>
</evidence>
<feature type="region of interest" description="Disordered" evidence="9">
    <location>
        <begin position="2184"/>
        <end position="2256"/>
    </location>
</feature>
<comment type="similarity">
    <text evidence="2">Belongs to the SNF2/RAD54 helicase family.</text>
</comment>
<feature type="region of interest" description="Disordered" evidence="9">
    <location>
        <begin position="238"/>
        <end position="274"/>
    </location>
</feature>
<feature type="compositionally biased region" description="Basic and acidic residues" evidence="9">
    <location>
        <begin position="1967"/>
        <end position="1989"/>
    </location>
</feature>
<feature type="compositionally biased region" description="Low complexity" evidence="9">
    <location>
        <begin position="1166"/>
        <end position="1176"/>
    </location>
</feature>
<dbReference type="PANTHER" id="PTHR45797:SF1">
    <property type="entry name" value="HELICASE ARIP4"/>
    <property type="match status" value="1"/>
</dbReference>
<feature type="compositionally biased region" description="Basic and acidic residues" evidence="9">
    <location>
        <begin position="2013"/>
        <end position="2024"/>
    </location>
</feature>
<feature type="region of interest" description="Disordered" evidence="9">
    <location>
        <begin position="1925"/>
        <end position="2074"/>
    </location>
</feature>
<feature type="region of interest" description="Disordered" evidence="9">
    <location>
        <begin position="2347"/>
        <end position="2384"/>
    </location>
</feature>
<evidence type="ECO:0000313" key="12">
    <source>
        <dbReference type="Proteomes" id="UP000299102"/>
    </source>
</evidence>
<keyword evidence="5 11" id="KW-0347">Helicase</keyword>
<dbReference type="GO" id="GO:0005634">
    <property type="term" value="C:nucleus"/>
    <property type="evidence" value="ECO:0007669"/>
    <property type="project" value="UniProtKB-SubCell"/>
</dbReference>
<comment type="subcellular location">
    <subcellularLocation>
        <location evidence="1">Nucleus</location>
    </subcellularLocation>
</comment>
<feature type="region of interest" description="Disordered" evidence="9">
    <location>
        <begin position="620"/>
        <end position="689"/>
    </location>
</feature>
<feature type="compositionally biased region" description="Basic and acidic residues" evidence="9">
    <location>
        <begin position="2055"/>
        <end position="2074"/>
    </location>
</feature>
<dbReference type="Pfam" id="PF00271">
    <property type="entry name" value="Helicase_C"/>
    <property type="match status" value="1"/>
</dbReference>
<dbReference type="EMBL" id="BGZK01000178">
    <property type="protein sequence ID" value="GBP26256.1"/>
    <property type="molecule type" value="Genomic_DNA"/>
</dbReference>
<feature type="compositionally biased region" description="Low complexity" evidence="9">
    <location>
        <begin position="418"/>
        <end position="441"/>
    </location>
</feature>
<feature type="compositionally biased region" description="Polar residues" evidence="9">
    <location>
        <begin position="1"/>
        <end position="11"/>
    </location>
</feature>
<feature type="region of interest" description="Disordered" evidence="9">
    <location>
        <begin position="1317"/>
        <end position="1422"/>
    </location>
</feature>
<evidence type="ECO:0000256" key="4">
    <source>
        <dbReference type="ARBA" id="ARBA00022801"/>
    </source>
</evidence>
<dbReference type="InterPro" id="IPR038718">
    <property type="entry name" value="SNF2-like_sf"/>
</dbReference>
<feature type="compositionally biased region" description="Low complexity" evidence="9">
    <location>
        <begin position="1070"/>
        <end position="1083"/>
    </location>
</feature>
<evidence type="ECO:0000313" key="11">
    <source>
        <dbReference type="EMBL" id="GBP26256.1"/>
    </source>
</evidence>
<feature type="region of interest" description="Disordered" evidence="9">
    <location>
        <begin position="416"/>
        <end position="461"/>
    </location>
</feature>
<name>A0A4C1UJX0_EUMVA</name>
<dbReference type="Proteomes" id="UP000299102">
    <property type="component" value="Unassembled WGS sequence"/>
</dbReference>
<sequence length="2384" mass="267590">MENEPNQSSSKTKMKCKTREQSESEDETWNSDDDDETIARIQRAHYAQAAAMSQRRRTTPRPRPMSFKRKMEAVKNFHDFTKKLKKDTGITIRSLKGNNILNEFSTSDSDDKSDTSDGLSEPEFEVNPGAISELNEENESYIDPVTGDFIEVKKDTSETTKPSEPENNPDEPQPKTLTISDIINDGDLDLTKNVEISEVEEGELCSEKTAEELLGMKQEDITQDFDITEKLKEMGEISVKPIKKDPESESENIEEEKKSENDEEKKTPNPNALNVRRNIREVMDEKQLDASTLAAQRQESERLARVQEQQRLIREIVLFQVQRQLAQNRQNKANSQRIALLPGGSSILKKTVPGQKLNLPNTVLVKLPSGEIKRTTLKHGQVEVTRIPKPVLAGPSVGQKILKPDLKTDKKEVVEIVDSSSGEESSSSSSDSDDCIMLSDSEVPPSPEADEDPNNSGLHVNDVYNVPDEQGRVLINIGHTENEEDIFLAPQIARVIKPHQFPHSINILWQNNRFRVISFKFVGKFGWPMIKLTKVVFDGVSSPKFEVAEFNMWLPLDGTNSPLAAHGEVRPRNFPIYVLNDSHKTLQMRAKVVKEWATTGGVLMIGYELYRLLSMKKDKKPRKKKKADAKQDKEKNDDKKIDKDGNDDTQGSADNAKGIDDKEEKEEYDKLDPDSRSDLKKEDEPTDEEKKLLDEMYEALVRPGPDLVICDEGHRIKNSHSNISYALKQMRTKRRVVLTGYPLQNNLLEYWCMVDFVRPNYLGSKTEFCNMFERPIQNGQCIDSTPQDIRLMRYRAHVLHSLLVGFVQRRSHAVLQSTLPQKEEYVLLIRMTPLQRKLYDRFMNEVVRSTSVPNPLKAFAICCKIWNHPDVLYNYLKKRSEANALIEDDLDLEEIGGMTKAGRASRSKAQLKKPSKPRGNSKKPAATISPNTSSGPQKPNSLDPSPGYGNQQFPPNGPYGSQQTPYRSDQSTSYPSYPGYHNPNAGFYPQSQGYNQNYGNNYYPQQPPYGNYASQYPQSNSESNQNYNQNYWSGENYYGNPNYYNNQSYQNNQSQEFRENSQTEYNNSTPYPQQYNSNPSSQSFTGNIGQQFPNNQDAYGNQQRPYSQPPYQNPSGYPQYNPNQGPGPAYQNNQPAQNYPNQNYPTSYVGETYGMYNSQYDTRATNYPNYPNNVPPENSTSVSNSQPDVPTNASDYPSSAKNVNNEASSATQSPHYTNPYGYVQNSSSDQTDPSKNINSEHFRNYQSQVEPKSNLEAVDGSNNPWPITDVLKSESKAELEKMDIKTEVKSESDSEFKIEDLDTKKIISDDSKYIKKETIISKDLKEENIVKNNITEMSDTPKETTKEEVPKSDESESDDGVSKNKKEKKVNKVKEPKKIDKRNSKAKMKPNAKSRKDRKTSKDKNDDSDSEGESEKEKLSREEELAMVKKAEEMTYDWATELLKDYVPGIIENSAKMQLFFFILNESIRLGDRLLLFSQSLFTLNLIEDFLEKNYIPGTNCLWERNTNYYRLDGSTHALEREKLINEFNANPHIYLFLVSTRAGSLGINLVGANRVIVFDSSWNPCHDTQAVCRVYRYGQKKPCFVYRFVMDWCLEKKIYDRQINKQGMADRVVDECNPDAVLSMKEITNLCFDTDEKESEAKDLSKYRDKYIDVVMQKIITDYGKLLSKEPFQHESLLVDRKEKKLSSAEKRLAQRGYELEKKAASAPKPTTAYRTVRTADGSIVQRPVASVRPMQHGARWIPADVWRRQGMTAQEMTLPLDVVIPTNSAEKTNIVLKAGQRVMVLKSPKGIYMQLESGKIIAIKTSFKMGQKPAEIKENPTGKKVIGTRPSPQNLPGSLKNNSAITVKPGPRPGLQRVMTRPILGHSKITRPFVPGQKFVPRTTGAEPKSYSIIKSKAALSPGRLIRPNLSGSVSITKISKEVKKPETELEKPNSSNNSNTLIEESDDDTQVLDSEEDEVNITDNPEHTSEIEMQNVKEEESGKDNTIDDSSEVTLSSNNIEKNEPNASKTENESPHEKDDPVVTNLTTDEKFPSEATLEEKCEKMSNNGKSCQDEEKSILEESKKMDYNEKTSKMSLLKNYRHQRPGTRVQGETCLSILEKAATAIRNKSMPDFRKNLDDITQAYPSGGDDRSASKSKKKKSPQKNEDNPKEKTPSQNTAMSHSVSNLLGSSQKTAHNLAPVAPMGQSSPTPSGSQSRYMGQSSTYTSHTIPPVGSVTHLNTIGQTSHGSSFKGIPSVNSNPSLGMMGSGHGTPVDTTVLGASISKNQSSVSNIPPGGLSPSHPIGSMPVPGHPGYPMHNSSVPESTYGQYPGYGMGYAGYPGAPYYGGYGGSGYYPAYPAPPSHSHVYSQPAPSAAAAPVPPPAPATATPEHYPPANPQW</sequence>
<evidence type="ECO:0000256" key="7">
    <source>
        <dbReference type="ARBA" id="ARBA00023125"/>
    </source>
</evidence>
<keyword evidence="12" id="KW-1185">Reference proteome</keyword>
<dbReference type="InterPro" id="IPR044574">
    <property type="entry name" value="ARIP4-like"/>
</dbReference>
<feature type="compositionally biased region" description="Polar residues" evidence="9">
    <location>
        <begin position="1177"/>
        <end position="1216"/>
    </location>
</feature>
<evidence type="ECO:0000256" key="5">
    <source>
        <dbReference type="ARBA" id="ARBA00022806"/>
    </source>
</evidence>
<feature type="compositionally biased region" description="Basic and acidic residues" evidence="9">
    <location>
        <begin position="1400"/>
        <end position="1422"/>
    </location>
</feature>
<feature type="compositionally biased region" description="Polar residues" evidence="9">
    <location>
        <begin position="1084"/>
        <end position="1106"/>
    </location>
</feature>
<dbReference type="GO" id="GO:0004386">
    <property type="term" value="F:helicase activity"/>
    <property type="evidence" value="ECO:0007669"/>
    <property type="project" value="UniProtKB-KW"/>
</dbReference>
<feature type="compositionally biased region" description="Basic and acidic residues" evidence="9">
    <location>
        <begin position="255"/>
        <end position="267"/>
    </location>
</feature>
<dbReference type="CDD" id="cd18793">
    <property type="entry name" value="SF2_C_SNF"/>
    <property type="match status" value="1"/>
</dbReference>
<dbReference type="SUPFAM" id="SSF52540">
    <property type="entry name" value="P-loop containing nucleoside triphosphate hydrolases"/>
    <property type="match status" value="1"/>
</dbReference>
<keyword evidence="3" id="KW-0547">Nucleotide-binding</keyword>
<evidence type="ECO:0000256" key="1">
    <source>
        <dbReference type="ARBA" id="ARBA00004123"/>
    </source>
</evidence>
<dbReference type="STRING" id="151549.A0A4C1UJX0"/>
<dbReference type="InterPro" id="IPR001650">
    <property type="entry name" value="Helicase_C-like"/>
</dbReference>
<feature type="compositionally biased region" description="Basic and acidic residues" evidence="9">
    <location>
        <begin position="1317"/>
        <end position="1329"/>
    </location>
</feature>
<feature type="compositionally biased region" description="Polar residues" evidence="9">
    <location>
        <begin position="1995"/>
        <end position="2012"/>
    </location>
</feature>
<feature type="domain" description="Helicase C-terminal" evidence="10">
    <location>
        <begin position="1455"/>
        <end position="1629"/>
    </location>
</feature>
<dbReference type="InterPro" id="IPR027417">
    <property type="entry name" value="P-loop_NTPase"/>
</dbReference>
<feature type="compositionally biased region" description="Low complexity" evidence="9">
    <location>
        <begin position="988"/>
        <end position="1055"/>
    </location>
</feature>
<evidence type="ECO:0000256" key="3">
    <source>
        <dbReference type="ARBA" id="ARBA00022741"/>
    </source>
</evidence>
<keyword evidence="7" id="KW-0238">DNA-binding</keyword>
<protein>
    <submittedName>
        <fullName evidence="11">Helicase ARIP4</fullName>
    </submittedName>
</protein>
<feature type="compositionally biased region" description="Basic and acidic residues" evidence="9">
    <location>
        <begin position="150"/>
        <end position="164"/>
    </location>
</feature>
<feature type="compositionally biased region" description="Basic residues" evidence="9">
    <location>
        <begin position="1384"/>
        <end position="1399"/>
    </location>
</feature>
<feature type="region of interest" description="Disordered" evidence="9">
    <location>
        <begin position="1"/>
        <end position="69"/>
    </location>
</feature>
<feature type="compositionally biased region" description="Basic and acidic residues" evidence="9">
    <location>
        <begin position="2113"/>
        <end position="2122"/>
    </location>
</feature>
<evidence type="ECO:0000256" key="2">
    <source>
        <dbReference type="ARBA" id="ARBA00007025"/>
    </source>
</evidence>
<dbReference type="InterPro" id="IPR049730">
    <property type="entry name" value="SNF2/RAD54-like_C"/>
</dbReference>
<feature type="compositionally biased region" description="Basic and acidic residues" evidence="9">
    <location>
        <begin position="628"/>
        <end position="646"/>
    </location>
</feature>
<feature type="region of interest" description="Disordered" evidence="9">
    <location>
        <begin position="900"/>
        <end position="1147"/>
    </location>
</feature>
<feature type="compositionally biased region" description="Polar residues" evidence="9">
    <location>
        <begin position="2201"/>
        <end position="2213"/>
    </location>
</feature>
<evidence type="ECO:0000259" key="10">
    <source>
        <dbReference type="PROSITE" id="PS51194"/>
    </source>
</evidence>
<dbReference type="PROSITE" id="PS51194">
    <property type="entry name" value="HELICASE_CTER"/>
    <property type="match status" value="1"/>
</dbReference>
<dbReference type="OrthoDB" id="2020972at2759"/>
<dbReference type="InterPro" id="IPR000330">
    <property type="entry name" value="SNF2_N"/>
</dbReference>
<feature type="compositionally biased region" description="Basic residues" evidence="9">
    <location>
        <begin position="903"/>
        <end position="921"/>
    </location>
</feature>
<feature type="region of interest" description="Disordered" evidence="9">
    <location>
        <begin position="2108"/>
        <end position="2165"/>
    </location>
</feature>
<dbReference type="GO" id="GO:0016887">
    <property type="term" value="F:ATP hydrolysis activity"/>
    <property type="evidence" value="ECO:0007669"/>
    <property type="project" value="InterPro"/>
</dbReference>
<accession>A0A4C1UJX0</accession>
<dbReference type="Gene3D" id="3.40.50.10810">
    <property type="entry name" value="Tandem AAA-ATPase domain"/>
    <property type="match status" value="1"/>
</dbReference>
<keyword evidence="8" id="KW-0539">Nucleus</keyword>
<feature type="compositionally biased region" description="Polar residues" evidence="9">
    <location>
        <begin position="1935"/>
        <end position="1945"/>
    </location>
</feature>
<dbReference type="Pfam" id="PF00176">
    <property type="entry name" value="SNF2-rel_dom"/>
    <property type="match status" value="1"/>
</dbReference>
<proteinExistence type="inferred from homology"/>
<feature type="compositionally biased region" description="Low complexity" evidence="9">
    <location>
        <begin position="2189"/>
        <end position="2200"/>
    </location>
</feature>
<gene>
    <name evidence="11" type="primary">RAD54L2</name>
    <name evidence="11" type="ORF">EVAR_16109_1</name>
</gene>
<feature type="compositionally biased region" description="Polar residues" evidence="9">
    <location>
        <begin position="2221"/>
        <end position="2233"/>
    </location>
</feature>
<dbReference type="PANTHER" id="PTHR45797">
    <property type="entry name" value="RAD54-LIKE"/>
    <property type="match status" value="1"/>
</dbReference>
<feature type="compositionally biased region" description="Basic and acidic residues" evidence="9">
    <location>
        <begin position="2031"/>
        <end position="2047"/>
    </location>
</feature>
<feature type="compositionally biased region" description="Basic and acidic residues" evidence="9">
    <location>
        <begin position="1925"/>
        <end position="1934"/>
    </location>
</feature>
<feature type="region of interest" description="Disordered" evidence="9">
    <location>
        <begin position="101"/>
        <end position="178"/>
    </location>
</feature>
<feature type="compositionally biased region" description="Polar residues" evidence="9">
    <location>
        <begin position="1223"/>
        <end position="1237"/>
    </location>
</feature>
<keyword evidence="6" id="KW-0067">ATP-binding</keyword>
<feature type="compositionally biased region" description="Polar residues" evidence="9">
    <location>
        <begin position="1113"/>
        <end position="1124"/>
    </location>
</feature>
<reference evidence="11 12" key="1">
    <citation type="journal article" date="2019" name="Commun. Biol.">
        <title>The bagworm genome reveals a unique fibroin gene that provides high tensile strength.</title>
        <authorList>
            <person name="Kono N."/>
            <person name="Nakamura H."/>
            <person name="Ohtoshi R."/>
            <person name="Tomita M."/>
            <person name="Numata K."/>
            <person name="Arakawa K."/>
        </authorList>
    </citation>
    <scope>NUCLEOTIDE SEQUENCE [LARGE SCALE GENOMIC DNA]</scope>
</reference>
<feature type="compositionally biased region" description="Acidic residues" evidence="9">
    <location>
        <begin position="1946"/>
        <end position="1963"/>
    </location>
</feature>
<evidence type="ECO:0000256" key="8">
    <source>
        <dbReference type="ARBA" id="ARBA00023242"/>
    </source>
</evidence>
<keyword evidence="4" id="KW-0378">Hydrolase</keyword>
<dbReference type="SMART" id="SM00490">
    <property type="entry name" value="HELICc"/>
    <property type="match status" value="1"/>
</dbReference>
<evidence type="ECO:0000256" key="6">
    <source>
        <dbReference type="ARBA" id="ARBA00022840"/>
    </source>
</evidence>
<dbReference type="Gene3D" id="3.40.50.300">
    <property type="entry name" value="P-loop containing nucleotide triphosphate hydrolases"/>
    <property type="match status" value="2"/>
</dbReference>
<dbReference type="GO" id="GO:0005524">
    <property type="term" value="F:ATP binding"/>
    <property type="evidence" value="ECO:0007669"/>
    <property type="project" value="UniProtKB-KW"/>
</dbReference>
<feature type="compositionally biased region" description="Low complexity" evidence="9">
    <location>
        <begin position="1128"/>
        <end position="1145"/>
    </location>
</feature>
<dbReference type="GO" id="GO:0003677">
    <property type="term" value="F:DNA binding"/>
    <property type="evidence" value="ECO:0007669"/>
    <property type="project" value="UniProtKB-KW"/>
</dbReference>
<organism evidence="11 12">
    <name type="scientific">Eumeta variegata</name>
    <name type="common">Bagworm moth</name>
    <name type="synonym">Eumeta japonica</name>
    <dbReference type="NCBI Taxonomy" id="151549"/>
    <lineage>
        <taxon>Eukaryota</taxon>
        <taxon>Metazoa</taxon>
        <taxon>Ecdysozoa</taxon>
        <taxon>Arthropoda</taxon>
        <taxon>Hexapoda</taxon>
        <taxon>Insecta</taxon>
        <taxon>Pterygota</taxon>
        <taxon>Neoptera</taxon>
        <taxon>Endopterygota</taxon>
        <taxon>Lepidoptera</taxon>
        <taxon>Glossata</taxon>
        <taxon>Ditrysia</taxon>
        <taxon>Tineoidea</taxon>
        <taxon>Psychidae</taxon>
        <taxon>Oiketicinae</taxon>
        <taxon>Eumeta</taxon>
    </lineage>
</organism>
<feature type="compositionally biased region" description="Acidic residues" evidence="9">
    <location>
        <begin position="23"/>
        <end position="36"/>
    </location>
</feature>
<comment type="caution">
    <text evidence="11">The sequence shown here is derived from an EMBL/GenBank/DDBJ whole genome shotgun (WGS) entry which is preliminary data.</text>
</comment>